<proteinExistence type="predicted"/>
<dbReference type="PROSITE" id="PS50888">
    <property type="entry name" value="BHLH"/>
    <property type="match status" value="1"/>
</dbReference>
<dbReference type="AlphaFoldDB" id="A0A4Y7ICV6"/>
<dbReference type="EMBL" id="CM010715">
    <property type="protein sequence ID" value="RZC45620.1"/>
    <property type="molecule type" value="Genomic_DNA"/>
</dbReference>
<dbReference type="PANTHER" id="PTHR45844">
    <property type="entry name" value="TRANSCRIPTION FACTOR BHLH30"/>
    <property type="match status" value="1"/>
</dbReference>
<dbReference type="PANTHER" id="PTHR45844:SF17">
    <property type="entry name" value="TRANSCRIPTION FACTOR BHLH131"/>
    <property type="match status" value="1"/>
</dbReference>
<dbReference type="InterPro" id="IPR045847">
    <property type="entry name" value="AIG1-like"/>
</dbReference>
<keyword evidence="2" id="KW-0238">DNA-binding</keyword>
<feature type="compositionally biased region" description="Polar residues" evidence="4">
    <location>
        <begin position="250"/>
        <end position="262"/>
    </location>
</feature>
<dbReference type="GO" id="GO:0046983">
    <property type="term" value="F:protein dimerization activity"/>
    <property type="evidence" value="ECO:0007669"/>
    <property type="project" value="InterPro"/>
</dbReference>
<feature type="compositionally biased region" description="Basic and acidic residues" evidence="4">
    <location>
        <begin position="65"/>
        <end position="74"/>
    </location>
</feature>
<keyword evidence="7" id="KW-1185">Reference proteome</keyword>
<evidence type="ECO:0000256" key="3">
    <source>
        <dbReference type="ARBA" id="ARBA00023163"/>
    </source>
</evidence>
<dbReference type="STRING" id="3469.A0A4Y7ICV6"/>
<accession>A0A4Y7ICV6</accession>
<feature type="domain" description="BHLH" evidence="5">
    <location>
        <begin position="76"/>
        <end position="126"/>
    </location>
</feature>
<dbReference type="InterPro" id="IPR036638">
    <property type="entry name" value="HLH_DNA-bd_sf"/>
</dbReference>
<evidence type="ECO:0000259" key="5">
    <source>
        <dbReference type="PROSITE" id="PS50888"/>
    </source>
</evidence>
<feature type="region of interest" description="Disordered" evidence="4">
    <location>
        <begin position="227"/>
        <end position="262"/>
    </location>
</feature>
<protein>
    <recommendedName>
        <fullName evidence="5">BHLH domain-containing protein</fullName>
    </recommendedName>
</protein>
<evidence type="ECO:0000256" key="1">
    <source>
        <dbReference type="ARBA" id="ARBA00023015"/>
    </source>
</evidence>
<evidence type="ECO:0000313" key="7">
    <source>
        <dbReference type="Proteomes" id="UP000316621"/>
    </source>
</evidence>
<feature type="compositionally biased region" description="Gly residues" evidence="4">
    <location>
        <begin position="231"/>
        <end position="248"/>
    </location>
</feature>
<dbReference type="Pfam" id="PF00010">
    <property type="entry name" value="HLH"/>
    <property type="match status" value="1"/>
</dbReference>
<dbReference type="GO" id="GO:0003677">
    <property type="term" value="F:DNA binding"/>
    <property type="evidence" value="ECO:0007669"/>
    <property type="project" value="UniProtKB-KW"/>
</dbReference>
<dbReference type="CDD" id="cd11455">
    <property type="entry name" value="bHLH_AtAIG1_like"/>
    <property type="match status" value="1"/>
</dbReference>
<dbReference type="SMART" id="SM00353">
    <property type="entry name" value="HLH"/>
    <property type="match status" value="1"/>
</dbReference>
<dbReference type="Gramene" id="RZC45620">
    <property type="protein sequence ID" value="RZC45620"/>
    <property type="gene ID" value="C5167_038570"/>
</dbReference>
<dbReference type="SUPFAM" id="SSF47459">
    <property type="entry name" value="HLH, helix-loop-helix DNA-binding domain"/>
    <property type="match status" value="1"/>
</dbReference>
<gene>
    <name evidence="6" type="ORF">C5167_038570</name>
</gene>
<dbReference type="InterPro" id="IPR011598">
    <property type="entry name" value="bHLH_dom"/>
</dbReference>
<evidence type="ECO:0000256" key="4">
    <source>
        <dbReference type="SAM" id="MobiDB-lite"/>
    </source>
</evidence>
<sequence length="308" mass="33806">MTTISSSFDGCPSSNEVARVDYGHHVSKVSSSFAGTKRSRTTANNNYVVSSKDAFDVDGDKLLEKEEDGADHRPPTKFKSHKEAERKRRERINSHFLTLKSVLSNTCTKTDKASLLTAAVNKVLELKTEADKAMNPPDEQQYKENFKFWPFPNGNDDLVLAYYDDENSTKFLRATFSCEDRVGLMSEVAKAVRSVKEIGKIVKTEMSIVGGRTKCTILIKLLKTSASTPPGAGGTSGGGTETAVGGGTTKSTVNRGKDSSTNTRRSIICDDDDLVKLRRALKPVVNKQTTTTGSGYKVSLYNNRFFHH</sequence>
<feature type="region of interest" description="Disordered" evidence="4">
    <location>
        <begin position="65"/>
        <end position="87"/>
    </location>
</feature>
<dbReference type="Proteomes" id="UP000316621">
    <property type="component" value="Chromosome 1"/>
</dbReference>
<dbReference type="OrthoDB" id="690068at2759"/>
<reference evidence="6 7" key="1">
    <citation type="journal article" date="2018" name="Science">
        <title>The opium poppy genome and morphinan production.</title>
        <authorList>
            <person name="Guo L."/>
            <person name="Winzer T."/>
            <person name="Yang X."/>
            <person name="Li Y."/>
            <person name="Ning Z."/>
            <person name="He Z."/>
            <person name="Teodor R."/>
            <person name="Lu Y."/>
            <person name="Bowser T.A."/>
            <person name="Graham I.A."/>
            <person name="Ye K."/>
        </authorList>
    </citation>
    <scope>NUCLEOTIDE SEQUENCE [LARGE SCALE GENOMIC DNA]</scope>
    <source>
        <strain evidence="7">cv. HN1</strain>
        <tissue evidence="6">Leaves</tissue>
    </source>
</reference>
<organism evidence="6 7">
    <name type="scientific">Papaver somniferum</name>
    <name type="common">Opium poppy</name>
    <dbReference type="NCBI Taxonomy" id="3469"/>
    <lineage>
        <taxon>Eukaryota</taxon>
        <taxon>Viridiplantae</taxon>
        <taxon>Streptophyta</taxon>
        <taxon>Embryophyta</taxon>
        <taxon>Tracheophyta</taxon>
        <taxon>Spermatophyta</taxon>
        <taxon>Magnoliopsida</taxon>
        <taxon>Ranunculales</taxon>
        <taxon>Papaveraceae</taxon>
        <taxon>Papaveroideae</taxon>
        <taxon>Papaver</taxon>
    </lineage>
</organism>
<evidence type="ECO:0000313" key="6">
    <source>
        <dbReference type="EMBL" id="RZC45620.1"/>
    </source>
</evidence>
<keyword evidence="3" id="KW-0804">Transcription</keyword>
<dbReference type="Gene3D" id="4.10.280.10">
    <property type="entry name" value="Helix-loop-helix DNA-binding domain"/>
    <property type="match status" value="1"/>
</dbReference>
<name>A0A4Y7ICV6_PAPSO</name>
<evidence type="ECO:0000256" key="2">
    <source>
        <dbReference type="ARBA" id="ARBA00023125"/>
    </source>
</evidence>
<keyword evidence="1" id="KW-0805">Transcription regulation</keyword>
<dbReference type="GO" id="GO:0003700">
    <property type="term" value="F:DNA-binding transcription factor activity"/>
    <property type="evidence" value="ECO:0007669"/>
    <property type="project" value="InterPro"/>
</dbReference>